<gene>
    <name evidence="1" type="ORF">FEHR0123_LOCUS4835</name>
</gene>
<dbReference type="Pfam" id="PF03645">
    <property type="entry name" value="Tctex-1"/>
    <property type="match status" value="1"/>
</dbReference>
<accession>A0A7S3I0S1</accession>
<dbReference type="InterPro" id="IPR005334">
    <property type="entry name" value="Tctex-1-like"/>
</dbReference>
<dbReference type="InterPro" id="IPR038586">
    <property type="entry name" value="Tctex-1-like_sf"/>
</dbReference>
<evidence type="ECO:0000313" key="1">
    <source>
        <dbReference type="EMBL" id="CAE0309919.1"/>
    </source>
</evidence>
<organism evidence="1">
    <name type="scientific">Favella ehrenbergii</name>
    <dbReference type="NCBI Taxonomy" id="182087"/>
    <lineage>
        <taxon>Eukaryota</taxon>
        <taxon>Sar</taxon>
        <taxon>Alveolata</taxon>
        <taxon>Ciliophora</taxon>
        <taxon>Intramacronucleata</taxon>
        <taxon>Spirotrichea</taxon>
        <taxon>Choreotrichia</taxon>
        <taxon>Tintinnida</taxon>
        <taxon>Xystonellidae</taxon>
        <taxon>Favella</taxon>
    </lineage>
</organism>
<sequence length="128" mass="14942">MVDFGNPRMTHMPTYRMEPREHERFYPAKVRNIIENVIKNKLEGQDFDHQKHKQWAEAIVVEIKDQTKQLSIPSYKIIVQCVIGQVLGQGVRVASKCLWDEANDNFASWTYENASLFCTGIVFGIYYE</sequence>
<evidence type="ECO:0008006" key="2">
    <source>
        <dbReference type="Google" id="ProtNLM"/>
    </source>
</evidence>
<dbReference type="GO" id="GO:0007018">
    <property type="term" value="P:microtubule-based movement"/>
    <property type="evidence" value="ECO:0007669"/>
    <property type="project" value="TreeGrafter"/>
</dbReference>
<dbReference type="GO" id="GO:0045505">
    <property type="term" value="F:dynein intermediate chain binding"/>
    <property type="evidence" value="ECO:0007669"/>
    <property type="project" value="TreeGrafter"/>
</dbReference>
<dbReference type="GO" id="GO:0005868">
    <property type="term" value="C:cytoplasmic dynein complex"/>
    <property type="evidence" value="ECO:0007669"/>
    <property type="project" value="TreeGrafter"/>
</dbReference>
<dbReference type="GO" id="GO:0005737">
    <property type="term" value="C:cytoplasm"/>
    <property type="evidence" value="ECO:0007669"/>
    <property type="project" value="TreeGrafter"/>
</dbReference>
<name>A0A7S3I0S1_9SPIT</name>
<dbReference type="PANTHER" id="PTHR21255:SF7">
    <property type="entry name" value="DYNEIN LIGHT CHAIN TCTEX-TYPE PROTEIN 2B"/>
    <property type="match status" value="1"/>
</dbReference>
<dbReference type="PANTHER" id="PTHR21255">
    <property type="entry name" value="T-COMPLEX-ASSOCIATED-TESTIS-EXPRESSED 1/ DYNEIN LIGHT CHAIN"/>
    <property type="match status" value="1"/>
</dbReference>
<proteinExistence type="predicted"/>
<reference evidence="1" key="1">
    <citation type="submission" date="2021-01" db="EMBL/GenBank/DDBJ databases">
        <authorList>
            <person name="Corre E."/>
            <person name="Pelletier E."/>
            <person name="Niang G."/>
            <person name="Scheremetjew M."/>
            <person name="Finn R."/>
            <person name="Kale V."/>
            <person name="Holt S."/>
            <person name="Cochrane G."/>
            <person name="Meng A."/>
            <person name="Brown T."/>
            <person name="Cohen L."/>
        </authorList>
    </citation>
    <scope>NUCLEOTIDE SEQUENCE</scope>
    <source>
        <strain evidence="1">Fehren 1</strain>
    </source>
</reference>
<dbReference type="EMBL" id="HBIE01015599">
    <property type="protein sequence ID" value="CAE0309919.1"/>
    <property type="molecule type" value="Transcribed_RNA"/>
</dbReference>
<dbReference type="CDD" id="cd21459">
    <property type="entry name" value="DLC-like_TCTEX1D2"/>
    <property type="match status" value="1"/>
</dbReference>
<dbReference type="AlphaFoldDB" id="A0A7S3I0S1"/>
<protein>
    <recommendedName>
        <fullName evidence="2">Dynein light chain</fullName>
    </recommendedName>
</protein>
<dbReference type="Gene3D" id="3.30.1140.40">
    <property type="entry name" value="Tctex-1"/>
    <property type="match status" value="1"/>
</dbReference>